<organism evidence="2 3">
    <name type="scientific">Mucor plumbeus</name>
    <dbReference type="NCBI Taxonomy" id="97098"/>
    <lineage>
        <taxon>Eukaryota</taxon>
        <taxon>Fungi</taxon>
        <taxon>Fungi incertae sedis</taxon>
        <taxon>Mucoromycota</taxon>
        <taxon>Mucoromycotina</taxon>
        <taxon>Mucoromycetes</taxon>
        <taxon>Mucorales</taxon>
        <taxon>Mucorineae</taxon>
        <taxon>Mucoraceae</taxon>
        <taxon>Mucor</taxon>
    </lineage>
</organism>
<name>A0A8H7QF65_9FUNG</name>
<dbReference type="SUPFAM" id="SSF50630">
    <property type="entry name" value="Acid proteases"/>
    <property type="match status" value="1"/>
</dbReference>
<comment type="caution">
    <text evidence="2">The sequence shown here is derived from an EMBL/GenBank/DDBJ whole genome shotgun (WGS) entry which is preliminary data.</text>
</comment>
<proteinExistence type="predicted"/>
<dbReference type="EMBL" id="JAEPRC010000879">
    <property type="protein sequence ID" value="KAG2191005.1"/>
    <property type="molecule type" value="Genomic_DNA"/>
</dbReference>
<feature type="region of interest" description="Disordered" evidence="1">
    <location>
        <begin position="15"/>
        <end position="64"/>
    </location>
</feature>
<dbReference type="Gene3D" id="2.40.70.10">
    <property type="entry name" value="Acid Proteases"/>
    <property type="match status" value="1"/>
</dbReference>
<dbReference type="Proteomes" id="UP000650833">
    <property type="component" value="Unassembled WGS sequence"/>
</dbReference>
<dbReference type="CDD" id="cd00303">
    <property type="entry name" value="retropepsin_like"/>
    <property type="match status" value="1"/>
</dbReference>
<gene>
    <name evidence="2" type="ORF">INT46_010836</name>
</gene>
<evidence type="ECO:0000313" key="3">
    <source>
        <dbReference type="Proteomes" id="UP000650833"/>
    </source>
</evidence>
<accession>A0A8H7QF65</accession>
<dbReference type="AlphaFoldDB" id="A0A8H7QF65"/>
<protein>
    <submittedName>
        <fullName evidence="2">Uncharacterized protein</fullName>
    </submittedName>
</protein>
<dbReference type="OrthoDB" id="5597136at2759"/>
<reference evidence="2" key="1">
    <citation type="submission" date="2020-12" db="EMBL/GenBank/DDBJ databases">
        <title>Metabolic potential, ecology and presence of endohyphal bacteria is reflected in genomic diversity of Mucoromycotina.</title>
        <authorList>
            <person name="Muszewska A."/>
            <person name="Okrasinska A."/>
            <person name="Steczkiewicz K."/>
            <person name="Drgas O."/>
            <person name="Orlowska M."/>
            <person name="Perlinska-Lenart U."/>
            <person name="Aleksandrzak-Piekarczyk T."/>
            <person name="Szatraj K."/>
            <person name="Zielenkiewicz U."/>
            <person name="Pilsyk S."/>
            <person name="Malc E."/>
            <person name="Mieczkowski P."/>
            <person name="Kruszewska J.S."/>
            <person name="Biernat P."/>
            <person name="Pawlowska J."/>
        </authorList>
    </citation>
    <scope>NUCLEOTIDE SEQUENCE</scope>
    <source>
        <strain evidence="2">CBS 226.32</strain>
    </source>
</reference>
<feature type="compositionally biased region" description="Low complexity" evidence="1">
    <location>
        <begin position="156"/>
        <end position="167"/>
    </location>
</feature>
<dbReference type="InterPro" id="IPR021109">
    <property type="entry name" value="Peptidase_aspartic_dom_sf"/>
</dbReference>
<evidence type="ECO:0000313" key="2">
    <source>
        <dbReference type="EMBL" id="KAG2191005.1"/>
    </source>
</evidence>
<sequence length="391" mass="43663">MDDRNVEIDINAVKRTRGVSDEEIQSRRKKGKEKEDPGPSQAIINLRARQNQQRTTPEDHEELSRAIQRVREKRPLSSNRVAPPDIMKILNKPTESGVSILQYLAKDKNASRNLRENLTAMHRPKPRNGGATVIINELRNMSSSDEESYDSSDQVDQFSSNGSSSDYDSSDDDIDTVIDYPFDLKKLMNSQPVRTMVAIGGTLLIATLDTGAAISVMSRRLADTLGLEVVKVNKRFALTGFNDAISETSLVAKDVEIRVGGKLRREHFCIDNSIREKDVCLLGRTWFTNHSIKIDLKEDVIIIPTGNGKKFIEVACIKNSQQVDYDDENVSTLPVYNVSLSQDQTGELEWNQGLNTYHDDIVSVQDSEIDDKNSSTLEEVLAGVPGVVKEV</sequence>
<feature type="compositionally biased region" description="Basic and acidic residues" evidence="1">
    <location>
        <begin position="18"/>
        <end position="37"/>
    </location>
</feature>
<feature type="non-terminal residue" evidence="2">
    <location>
        <position position="391"/>
    </location>
</feature>
<dbReference type="Pfam" id="PF13975">
    <property type="entry name" value="gag-asp_proteas"/>
    <property type="match status" value="1"/>
</dbReference>
<evidence type="ECO:0000256" key="1">
    <source>
        <dbReference type="SAM" id="MobiDB-lite"/>
    </source>
</evidence>
<keyword evidence="3" id="KW-1185">Reference proteome</keyword>
<feature type="region of interest" description="Disordered" evidence="1">
    <location>
        <begin position="142"/>
        <end position="172"/>
    </location>
</feature>